<evidence type="ECO:0000313" key="2">
    <source>
        <dbReference type="Proteomes" id="UP001165960"/>
    </source>
</evidence>
<organism evidence="1 2">
    <name type="scientific">Entomophthora muscae</name>
    <dbReference type="NCBI Taxonomy" id="34485"/>
    <lineage>
        <taxon>Eukaryota</taxon>
        <taxon>Fungi</taxon>
        <taxon>Fungi incertae sedis</taxon>
        <taxon>Zoopagomycota</taxon>
        <taxon>Entomophthoromycotina</taxon>
        <taxon>Entomophthoromycetes</taxon>
        <taxon>Entomophthorales</taxon>
        <taxon>Entomophthoraceae</taxon>
        <taxon>Entomophthora</taxon>
    </lineage>
</organism>
<dbReference type="Proteomes" id="UP001165960">
    <property type="component" value="Unassembled WGS sequence"/>
</dbReference>
<accession>A0ACC2SC43</accession>
<sequence>MLVLFETAAGHALFKVKDEKKIETNADLHEYFSTPEKANNFIKLHGFSKYENTTDALAGATALVEGKLSSNLKDFLEKEVSKSKETLVVSDPKLGSAISKKLGLQVMSESSTQEIYRGIRSQLSNLLTGLTGSDLSAMQLGLSHSLSRYKIKFSPDKVDTMIVQAIALLDDLDKDLNTYAMRLKEWYGWHFPEMAKILVDNLGFAKVVRAVGMRTNMSSTDLSSILPEELEAELKEAAEISMGTEISEEDILNINFLCDQIISLFTFRSELYEYLQNRMRTIAPNVTALLGELVGARLIAHAGSLMTLAKYPASTVQLLGAEKALFRAMKTKHDTPKYGLLFHATLVGQAPPKLKGKMARMLATKTSLSCRVDALGDSGSSELGASYKAILEERLHILEANPNARAFPTHKAPKKFEMVKVSTYNTAADSTIPSKSFKRPISDPSTPEEASPSSKKAKKEKKEKGAKKEKKEKKIKKEKAEENSAPQDGEKKKKKKSKD</sequence>
<reference evidence="1" key="1">
    <citation type="submission" date="2022-04" db="EMBL/GenBank/DDBJ databases">
        <title>Genome of the entomopathogenic fungus Entomophthora muscae.</title>
        <authorList>
            <person name="Elya C."/>
            <person name="Lovett B.R."/>
            <person name="Lee E."/>
            <person name="Macias A.M."/>
            <person name="Hajek A.E."/>
            <person name="De Bivort B.L."/>
            <person name="Kasson M.T."/>
            <person name="De Fine Licht H.H."/>
            <person name="Stajich J.E."/>
        </authorList>
    </citation>
    <scope>NUCLEOTIDE SEQUENCE</scope>
    <source>
        <strain evidence="1">Berkeley</strain>
    </source>
</reference>
<name>A0ACC2SC43_9FUNG</name>
<keyword evidence="2" id="KW-1185">Reference proteome</keyword>
<dbReference type="EMBL" id="QTSX02005346">
    <property type="protein sequence ID" value="KAJ9059873.1"/>
    <property type="molecule type" value="Genomic_DNA"/>
</dbReference>
<comment type="caution">
    <text evidence="1">The sequence shown here is derived from an EMBL/GenBank/DDBJ whole genome shotgun (WGS) entry which is preliminary data.</text>
</comment>
<evidence type="ECO:0000313" key="1">
    <source>
        <dbReference type="EMBL" id="KAJ9059873.1"/>
    </source>
</evidence>
<protein>
    <submittedName>
        <fullName evidence="1">Nucleolar protein 58, variant 2</fullName>
    </submittedName>
</protein>
<gene>
    <name evidence="1" type="primary">NOP58</name>
    <name evidence="1" type="ORF">DSO57_1036963</name>
</gene>
<proteinExistence type="predicted"/>